<dbReference type="AlphaFoldDB" id="A0AAV5T831"/>
<organism evidence="1 2">
    <name type="scientific">Pristionchus entomophagus</name>
    <dbReference type="NCBI Taxonomy" id="358040"/>
    <lineage>
        <taxon>Eukaryota</taxon>
        <taxon>Metazoa</taxon>
        <taxon>Ecdysozoa</taxon>
        <taxon>Nematoda</taxon>
        <taxon>Chromadorea</taxon>
        <taxon>Rhabditida</taxon>
        <taxon>Rhabditina</taxon>
        <taxon>Diplogasteromorpha</taxon>
        <taxon>Diplogasteroidea</taxon>
        <taxon>Neodiplogasteridae</taxon>
        <taxon>Pristionchus</taxon>
    </lineage>
</organism>
<gene>
    <name evidence="1" type="ORF">PENTCL1PPCAC_12468</name>
</gene>
<proteinExistence type="predicted"/>
<evidence type="ECO:0000313" key="2">
    <source>
        <dbReference type="Proteomes" id="UP001432027"/>
    </source>
</evidence>
<accession>A0AAV5T831</accession>
<keyword evidence="2" id="KW-1185">Reference proteome</keyword>
<name>A0AAV5T831_9BILA</name>
<evidence type="ECO:0000313" key="1">
    <source>
        <dbReference type="EMBL" id="GMS90293.1"/>
    </source>
</evidence>
<dbReference type="EMBL" id="BTSX01000003">
    <property type="protein sequence ID" value="GMS90293.1"/>
    <property type="molecule type" value="Genomic_DNA"/>
</dbReference>
<feature type="non-terminal residue" evidence="1">
    <location>
        <position position="112"/>
    </location>
</feature>
<reference evidence="1" key="1">
    <citation type="submission" date="2023-10" db="EMBL/GenBank/DDBJ databases">
        <title>Genome assembly of Pristionchus species.</title>
        <authorList>
            <person name="Yoshida K."/>
            <person name="Sommer R.J."/>
        </authorList>
    </citation>
    <scope>NUCLEOTIDE SEQUENCE</scope>
    <source>
        <strain evidence="1">RS0144</strain>
    </source>
</reference>
<protein>
    <submittedName>
        <fullName evidence="1">Uncharacterized protein</fullName>
    </submittedName>
</protein>
<comment type="caution">
    <text evidence="1">The sequence shown here is derived from an EMBL/GenBank/DDBJ whole genome shotgun (WGS) entry which is preliminary data.</text>
</comment>
<dbReference type="Proteomes" id="UP001432027">
    <property type="component" value="Unassembled WGS sequence"/>
</dbReference>
<sequence>SERFCLPECIDALEEKYSHTINSDLAELLAKRKDHLQSNIYEKRQRLTLRYENGDIGCSLFNDIHPVLVDSLTNDLDVDSYVDGNHPPGHNLEVRLTTDEKKWVGIFEETRD</sequence>
<feature type="non-terminal residue" evidence="1">
    <location>
        <position position="1"/>
    </location>
</feature>